<dbReference type="RefSeq" id="WP_054603056.1">
    <property type="nucleotide sequence ID" value="NZ_CP011269.1"/>
</dbReference>
<evidence type="ECO:0000256" key="1">
    <source>
        <dbReference type="SAM" id="Phobius"/>
    </source>
</evidence>
<accession>A0A0N9YF12</accession>
<reference evidence="2 3" key="1">
    <citation type="journal article" date="2015" name="MBio">
        <title>Enzymatic Degradation of Phenazines Can Generate Energy and Protect Sensitive Organisms from Toxicity.</title>
        <authorList>
            <person name="Costa K.C."/>
            <person name="Bergkessel M."/>
            <person name="Saunders S."/>
            <person name="Korlach J."/>
            <person name="Newman D.K."/>
        </authorList>
    </citation>
    <scope>NUCLEOTIDE SEQUENCE [LARGE SCALE GENOMIC DNA]</scope>
    <source>
        <strain evidence="2 3">CT6</strain>
    </source>
</reference>
<dbReference type="PANTHER" id="PTHR38441:SF1">
    <property type="entry name" value="MEMBRANE PROTEIN"/>
    <property type="match status" value="1"/>
</dbReference>
<keyword evidence="3" id="KW-1185">Reference proteome</keyword>
<sequence length="114" mass="13065">MTETDLPERVAPTGEQFLAMQASPEFQELRTRLRRFVFPMTAFFLVWYALYVALGAFAHDFMAIRVFGNINVGLLIGLGQFLTTFLITGLYVRFANRELDPRATAIREELEGNR</sequence>
<dbReference type="AlphaFoldDB" id="A0A0N9YF12"/>
<gene>
    <name evidence="2" type="ORF">XA26_45920</name>
</gene>
<keyword evidence="1" id="KW-1133">Transmembrane helix</keyword>
<keyword evidence="1" id="KW-0812">Transmembrane</keyword>
<protein>
    <submittedName>
        <fullName evidence="2">Integral Membrane Protein</fullName>
    </submittedName>
</protein>
<evidence type="ECO:0000313" key="3">
    <source>
        <dbReference type="Proteomes" id="UP000057134"/>
    </source>
</evidence>
<organism evidence="2 3">
    <name type="scientific">Mycolicibacterium fortuitum</name>
    <name type="common">Mycobacterium fortuitum</name>
    <dbReference type="NCBI Taxonomy" id="1766"/>
    <lineage>
        <taxon>Bacteria</taxon>
        <taxon>Bacillati</taxon>
        <taxon>Actinomycetota</taxon>
        <taxon>Actinomycetes</taxon>
        <taxon>Mycobacteriales</taxon>
        <taxon>Mycobacteriaceae</taxon>
        <taxon>Mycolicibacterium</taxon>
    </lineage>
</organism>
<keyword evidence="1" id="KW-0472">Membrane</keyword>
<dbReference type="KEGG" id="mft:XA26_45920"/>
<dbReference type="STRING" id="1766.XA26_45920"/>
<dbReference type="Proteomes" id="UP000057134">
    <property type="component" value="Chromosome"/>
</dbReference>
<feature type="transmembrane region" description="Helical" evidence="1">
    <location>
        <begin position="70"/>
        <end position="92"/>
    </location>
</feature>
<dbReference type="PANTHER" id="PTHR38441">
    <property type="entry name" value="INTEGRAL MEMBRANE PROTEIN-RELATED"/>
    <property type="match status" value="1"/>
</dbReference>
<dbReference type="InterPro" id="IPR007436">
    <property type="entry name" value="DUF485"/>
</dbReference>
<dbReference type="EMBL" id="CP011269">
    <property type="protein sequence ID" value="ALI28392.1"/>
    <property type="molecule type" value="Genomic_DNA"/>
</dbReference>
<dbReference type="PATRIC" id="fig|1766.6.peg.4564"/>
<evidence type="ECO:0000313" key="2">
    <source>
        <dbReference type="EMBL" id="ALI28392.1"/>
    </source>
</evidence>
<name>A0A0N9YF12_MYCFO</name>
<feature type="transmembrane region" description="Helical" evidence="1">
    <location>
        <begin position="36"/>
        <end position="58"/>
    </location>
</feature>
<dbReference type="Pfam" id="PF04341">
    <property type="entry name" value="DUF485"/>
    <property type="match status" value="1"/>
</dbReference>
<proteinExistence type="predicted"/>